<sequence length="142" mass="16213">MLAFDDLRRDLRLKRKGIGTYSGAGSELDQLCRRGGLHFAIADINATTKLPEELKTQLKQRYGSDPRVLPTFDRLVEFLKDECRFLESISRDIRELSGSPGRRVTPNQRAENSGSRIETPPSLRWESNPKPRPIYAAEQDQK</sequence>
<reference evidence="2 3" key="1">
    <citation type="journal article" date="2019" name="Commun. Biol.">
        <title>The bagworm genome reveals a unique fibroin gene that provides high tensile strength.</title>
        <authorList>
            <person name="Kono N."/>
            <person name="Nakamura H."/>
            <person name="Ohtoshi R."/>
            <person name="Tomita M."/>
            <person name="Numata K."/>
            <person name="Arakawa K."/>
        </authorList>
    </citation>
    <scope>NUCLEOTIDE SEQUENCE [LARGE SCALE GENOMIC DNA]</scope>
</reference>
<dbReference type="AlphaFoldDB" id="A0A4C1X9W4"/>
<protein>
    <submittedName>
        <fullName evidence="2">Uncharacterized protein</fullName>
    </submittedName>
</protein>
<gene>
    <name evidence="2" type="ORF">EVAR_53302_1</name>
</gene>
<accession>A0A4C1X9W4</accession>
<feature type="compositionally biased region" description="Polar residues" evidence="1">
    <location>
        <begin position="105"/>
        <end position="116"/>
    </location>
</feature>
<dbReference type="Proteomes" id="UP000299102">
    <property type="component" value="Unassembled WGS sequence"/>
</dbReference>
<evidence type="ECO:0000313" key="3">
    <source>
        <dbReference type="Proteomes" id="UP000299102"/>
    </source>
</evidence>
<keyword evidence="3" id="KW-1185">Reference proteome</keyword>
<dbReference type="EMBL" id="BGZK01000754">
    <property type="protein sequence ID" value="GBP59149.1"/>
    <property type="molecule type" value="Genomic_DNA"/>
</dbReference>
<evidence type="ECO:0000256" key="1">
    <source>
        <dbReference type="SAM" id="MobiDB-lite"/>
    </source>
</evidence>
<name>A0A4C1X9W4_EUMVA</name>
<evidence type="ECO:0000313" key="2">
    <source>
        <dbReference type="EMBL" id="GBP59149.1"/>
    </source>
</evidence>
<feature type="region of interest" description="Disordered" evidence="1">
    <location>
        <begin position="96"/>
        <end position="142"/>
    </location>
</feature>
<proteinExistence type="predicted"/>
<comment type="caution">
    <text evidence="2">The sequence shown here is derived from an EMBL/GenBank/DDBJ whole genome shotgun (WGS) entry which is preliminary data.</text>
</comment>
<organism evidence="2 3">
    <name type="scientific">Eumeta variegata</name>
    <name type="common">Bagworm moth</name>
    <name type="synonym">Eumeta japonica</name>
    <dbReference type="NCBI Taxonomy" id="151549"/>
    <lineage>
        <taxon>Eukaryota</taxon>
        <taxon>Metazoa</taxon>
        <taxon>Ecdysozoa</taxon>
        <taxon>Arthropoda</taxon>
        <taxon>Hexapoda</taxon>
        <taxon>Insecta</taxon>
        <taxon>Pterygota</taxon>
        <taxon>Neoptera</taxon>
        <taxon>Endopterygota</taxon>
        <taxon>Lepidoptera</taxon>
        <taxon>Glossata</taxon>
        <taxon>Ditrysia</taxon>
        <taxon>Tineoidea</taxon>
        <taxon>Psychidae</taxon>
        <taxon>Oiketicinae</taxon>
        <taxon>Eumeta</taxon>
    </lineage>
</organism>